<feature type="region of interest" description="Disordered" evidence="1">
    <location>
        <begin position="339"/>
        <end position="392"/>
    </location>
</feature>
<dbReference type="EMBL" id="JAFJZO010000025">
    <property type="protein sequence ID" value="KAG5502817.1"/>
    <property type="molecule type" value="Genomic_DNA"/>
</dbReference>
<feature type="compositionally biased region" description="Gly residues" evidence="1">
    <location>
        <begin position="379"/>
        <end position="392"/>
    </location>
</feature>
<dbReference type="OrthoDB" id="260220at2759"/>
<sequence length="392" mass="43744">MGCPLDLTKSAAVEPPLCEGWLEKYALCRGLFSREGWHCRYAFVTHEGLGLCHKNPRDKGNCIPGRPLRKLHAKWFIPFAKKRRGEVKLQPVYVVEDVSAARHPAVPQKSCNGICSESVCLAGRASNFTSPGDLTRITSEMNYCTYYYFGITFEEGRKRYLLLLRTHLPQEYIKWTTLLSLYVHQGSASRIVPQGHPLEVGRAQPIDVNHRRLTRKRESTMPHAATFYPDPDPCSLHNYANIRRVCFSWDEGERERLFTGAVWRVRSLCGESQSTASGSIAEVQDQSIEEHRKAVSSLFEKLSPAFPEYEALHSSHQTVNDSECSTSVVSSVEMAVNHSGAPYPSPEHVDGIEDTSSSGPKLMAGPRPSTIQRPLRGFPGRGRTGGGAQKQT</sequence>
<proteinExistence type="predicted"/>
<evidence type="ECO:0000259" key="2">
    <source>
        <dbReference type="PROSITE" id="PS50003"/>
    </source>
</evidence>
<dbReference type="Proteomes" id="UP000674318">
    <property type="component" value="Unassembled WGS sequence"/>
</dbReference>
<reference evidence="3 4" key="1">
    <citation type="submission" date="2021-02" db="EMBL/GenBank/DDBJ databases">
        <title>Porcisia hertigi Genome sequencing and assembly.</title>
        <authorList>
            <person name="Almutairi H."/>
            <person name="Gatherer D."/>
        </authorList>
    </citation>
    <scope>NUCLEOTIDE SEQUENCE [LARGE SCALE GENOMIC DNA]</scope>
    <source>
        <strain evidence="3 4">C119</strain>
    </source>
</reference>
<name>A0A836ICT2_9TRYP</name>
<dbReference type="PROSITE" id="PS50003">
    <property type="entry name" value="PH_DOMAIN"/>
    <property type="match status" value="1"/>
</dbReference>
<dbReference type="InterPro" id="IPR001849">
    <property type="entry name" value="PH_domain"/>
</dbReference>
<dbReference type="KEGG" id="phet:94290645"/>
<evidence type="ECO:0000256" key="1">
    <source>
        <dbReference type="SAM" id="MobiDB-lite"/>
    </source>
</evidence>
<protein>
    <recommendedName>
        <fullName evidence="2">PH domain-containing protein</fullName>
    </recommendedName>
</protein>
<dbReference type="RefSeq" id="XP_067756589.1">
    <property type="nucleotide sequence ID" value="XM_067900568.1"/>
</dbReference>
<keyword evidence="4" id="KW-1185">Reference proteome</keyword>
<dbReference type="SMART" id="SM00233">
    <property type="entry name" value="PH"/>
    <property type="match status" value="1"/>
</dbReference>
<accession>A0A836ICT2</accession>
<evidence type="ECO:0000313" key="3">
    <source>
        <dbReference type="EMBL" id="KAG5502817.1"/>
    </source>
</evidence>
<dbReference type="AlphaFoldDB" id="A0A836ICT2"/>
<feature type="domain" description="PH" evidence="2">
    <location>
        <begin position="15"/>
        <end position="184"/>
    </location>
</feature>
<organism evidence="3 4">
    <name type="scientific">Porcisia hertigi</name>
    <dbReference type="NCBI Taxonomy" id="2761500"/>
    <lineage>
        <taxon>Eukaryota</taxon>
        <taxon>Discoba</taxon>
        <taxon>Euglenozoa</taxon>
        <taxon>Kinetoplastea</taxon>
        <taxon>Metakinetoplastina</taxon>
        <taxon>Trypanosomatida</taxon>
        <taxon>Trypanosomatidae</taxon>
        <taxon>Leishmaniinae</taxon>
        <taxon>Porcisia</taxon>
    </lineage>
</organism>
<evidence type="ECO:0000313" key="4">
    <source>
        <dbReference type="Proteomes" id="UP000674318"/>
    </source>
</evidence>
<comment type="caution">
    <text evidence="3">The sequence shown here is derived from an EMBL/GenBank/DDBJ whole genome shotgun (WGS) entry which is preliminary data.</text>
</comment>
<dbReference type="GeneID" id="94290645"/>
<gene>
    <name evidence="3" type="ORF">JKF63_04585</name>
</gene>